<dbReference type="InterPro" id="IPR003959">
    <property type="entry name" value="ATPase_AAA_core"/>
</dbReference>
<dbReference type="SUPFAM" id="SSF52540">
    <property type="entry name" value="P-loop containing nucleoside triphosphate hydrolases"/>
    <property type="match status" value="1"/>
</dbReference>
<dbReference type="Gene3D" id="3.40.50.300">
    <property type="entry name" value="P-loop containing nucleotide triphosphate hydrolases"/>
    <property type="match status" value="1"/>
</dbReference>
<keyword evidence="3" id="KW-1185">Reference proteome</keyword>
<evidence type="ECO:0000313" key="2">
    <source>
        <dbReference type="EMBL" id="TXK04122.1"/>
    </source>
</evidence>
<feature type="domain" description="ATPase AAA-type core" evidence="1">
    <location>
        <begin position="432"/>
        <end position="503"/>
    </location>
</feature>
<dbReference type="PANTHER" id="PTHR43581:SF2">
    <property type="entry name" value="EXCINUCLEASE ATPASE SUBUNIT"/>
    <property type="match status" value="1"/>
</dbReference>
<organism evidence="2 3">
    <name type="scientific">Microbacterium mitrae</name>
    <dbReference type="NCBI Taxonomy" id="664640"/>
    <lineage>
        <taxon>Bacteria</taxon>
        <taxon>Bacillati</taxon>
        <taxon>Actinomycetota</taxon>
        <taxon>Actinomycetes</taxon>
        <taxon>Micrococcales</taxon>
        <taxon>Microbacteriaceae</taxon>
        <taxon>Microbacterium</taxon>
    </lineage>
</organism>
<dbReference type="AlphaFoldDB" id="A0A5C8HN62"/>
<dbReference type="GO" id="GO:0005524">
    <property type="term" value="F:ATP binding"/>
    <property type="evidence" value="ECO:0007669"/>
    <property type="project" value="InterPro"/>
</dbReference>
<proteinExistence type="predicted"/>
<dbReference type="OrthoDB" id="3237462at2"/>
<dbReference type="Pfam" id="PF13304">
    <property type="entry name" value="AAA_21"/>
    <property type="match status" value="1"/>
</dbReference>
<name>A0A5C8HN62_9MICO</name>
<sequence>MRWQITDFKGIARADLDISPGHATVMTGVNSSGKSSTIQSLLLAAQSLYDDGPIVLNGPLVRLGDAEDLVREGAQSKSIGIQLSLESGYTARGGSPVVRVASYELVAAEDHATLRARKVTIDGPDFEGLPLVLARQNSRGSDVELALQATRQLGERDVLHVKSLLGDGSRQLRTYVAMQGLRPVVVVQLLNPEDVRTRYRKSLAGWLAEEDASLHRLDGSPAFTPSVVREFLRVLSEAAQSEQLENIPIHEILRSRAVTPMGLKRAWHELKDEDQERVLDVAAEYRSRSPWAFLTVKGSRWGYRMQEGVLEGQLEEAMGDSYVALTMLSDALDELSRRVQYLGPLRDEPRVVWNHWNELARGLPVGTRGEFSAAVLSRGDSSLVNYQTPAGEPRIAPLSVAVNQWLAHLEIGDDVVARPQGKLGVGFDLQINGQTRDLTSVGVGVSQALPLLVGLLRSPHASVFIVEQPELHLHPAVQARLADFLLRARPDVSLIVETHSEAFITRIRRRAAEGILRPHAVDITFVEPSAHGAIARKLGLTEFGDLDEWPAGFLSSAEEDIREILRKNIERSQGITNA</sequence>
<reference evidence="2 3" key="1">
    <citation type="submission" date="2019-08" db="EMBL/GenBank/DDBJ databases">
        <authorList>
            <person name="Dong K."/>
        </authorList>
    </citation>
    <scope>NUCLEOTIDE SEQUENCE [LARGE SCALE GENOMIC DNA]</scope>
    <source>
        <strain evidence="2 3">M4-8</strain>
    </source>
</reference>
<dbReference type="PANTHER" id="PTHR43581">
    <property type="entry name" value="ATP/GTP PHOSPHATASE"/>
    <property type="match status" value="1"/>
</dbReference>
<dbReference type="Proteomes" id="UP000321196">
    <property type="component" value="Unassembled WGS sequence"/>
</dbReference>
<dbReference type="InterPro" id="IPR027417">
    <property type="entry name" value="P-loop_NTPase"/>
</dbReference>
<accession>A0A5C8HN62</accession>
<evidence type="ECO:0000313" key="3">
    <source>
        <dbReference type="Proteomes" id="UP000321196"/>
    </source>
</evidence>
<dbReference type="EMBL" id="VRSW01000003">
    <property type="protein sequence ID" value="TXK04122.1"/>
    <property type="molecule type" value="Genomic_DNA"/>
</dbReference>
<dbReference type="GO" id="GO:0016887">
    <property type="term" value="F:ATP hydrolysis activity"/>
    <property type="evidence" value="ECO:0007669"/>
    <property type="project" value="InterPro"/>
</dbReference>
<comment type="caution">
    <text evidence="2">The sequence shown here is derived from an EMBL/GenBank/DDBJ whole genome shotgun (WGS) entry which is preliminary data.</text>
</comment>
<dbReference type="RefSeq" id="WP_147826178.1">
    <property type="nucleotide sequence ID" value="NZ_BAAARG010000003.1"/>
</dbReference>
<evidence type="ECO:0000259" key="1">
    <source>
        <dbReference type="Pfam" id="PF13304"/>
    </source>
</evidence>
<gene>
    <name evidence="2" type="ORF">FVP60_10170</name>
</gene>
<protein>
    <submittedName>
        <fullName evidence="2">AAA family ATPase</fullName>
    </submittedName>
</protein>
<dbReference type="InterPro" id="IPR051396">
    <property type="entry name" value="Bact_Antivir_Def_Nuclease"/>
</dbReference>